<dbReference type="AlphaFoldDB" id="A0AAN7CP51"/>
<dbReference type="InterPro" id="IPR029058">
    <property type="entry name" value="AB_hydrolase_fold"/>
</dbReference>
<name>A0AAN7CP51_9PEZI</name>
<reference evidence="3" key="1">
    <citation type="journal article" date="2023" name="Mol. Phylogenet. Evol.">
        <title>Genome-scale phylogeny and comparative genomics of the fungal order Sordariales.</title>
        <authorList>
            <person name="Hensen N."/>
            <person name="Bonometti L."/>
            <person name="Westerberg I."/>
            <person name="Brannstrom I.O."/>
            <person name="Guillou S."/>
            <person name="Cros-Aarteil S."/>
            <person name="Calhoun S."/>
            <person name="Haridas S."/>
            <person name="Kuo A."/>
            <person name="Mondo S."/>
            <person name="Pangilinan J."/>
            <person name="Riley R."/>
            <person name="LaButti K."/>
            <person name="Andreopoulos B."/>
            <person name="Lipzen A."/>
            <person name="Chen C."/>
            <person name="Yan M."/>
            <person name="Daum C."/>
            <person name="Ng V."/>
            <person name="Clum A."/>
            <person name="Steindorff A."/>
            <person name="Ohm R.A."/>
            <person name="Martin F."/>
            <person name="Silar P."/>
            <person name="Natvig D.O."/>
            <person name="Lalanne C."/>
            <person name="Gautier V."/>
            <person name="Ament-Velasquez S.L."/>
            <person name="Kruys A."/>
            <person name="Hutchinson M.I."/>
            <person name="Powell A.J."/>
            <person name="Barry K."/>
            <person name="Miller A.N."/>
            <person name="Grigoriev I.V."/>
            <person name="Debuchy R."/>
            <person name="Gladieux P."/>
            <person name="Hiltunen Thoren M."/>
            <person name="Johannesson H."/>
        </authorList>
    </citation>
    <scope>NUCLEOTIDE SEQUENCE</scope>
    <source>
        <strain evidence="3">CBS 359.72</strain>
    </source>
</reference>
<dbReference type="EMBL" id="MU857746">
    <property type="protein sequence ID" value="KAK4244298.1"/>
    <property type="molecule type" value="Genomic_DNA"/>
</dbReference>
<dbReference type="Gene3D" id="3.40.50.1820">
    <property type="entry name" value="alpha/beta hydrolase"/>
    <property type="match status" value="1"/>
</dbReference>
<evidence type="ECO:0000259" key="2">
    <source>
        <dbReference type="Pfam" id="PF07859"/>
    </source>
</evidence>
<dbReference type="PANTHER" id="PTHR48081:SF8">
    <property type="entry name" value="ALPHA_BETA HYDROLASE FOLD-3 DOMAIN-CONTAINING PROTEIN-RELATED"/>
    <property type="match status" value="1"/>
</dbReference>
<dbReference type="GO" id="GO:0016787">
    <property type="term" value="F:hydrolase activity"/>
    <property type="evidence" value="ECO:0007669"/>
    <property type="project" value="UniProtKB-KW"/>
</dbReference>
<evidence type="ECO:0000313" key="4">
    <source>
        <dbReference type="Proteomes" id="UP001303647"/>
    </source>
</evidence>
<organism evidence="3 4">
    <name type="scientific">Corynascus novoguineensis</name>
    <dbReference type="NCBI Taxonomy" id="1126955"/>
    <lineage>
        <taxon>Eukaryota</taxon>
        <taxon>Fungi</taxon>
        <taxon>Dikarya</taxon>
        <taxon>Ascomycota</taxon>
        <taxon>Pezizomycotina</taxon>
        <taxon>Sordariomycetes</taxon>
        <taxon>Sordariomycetidae</taxon>
        <taxon>Sordariales</taxon>
        <taxon>Chaetomiaceae</taxon>
        <taxon>Corynascus</taxon>
    </lineage>
</organism>
<evidence type="ECO:0000256" key="1">
    <source>
        <dbReference type="ARBA" id="ARBA00022801"/>
    </source>
</evidence>
<dbReference type="PANTHER" id="PTHR48081">
    <property type="entry name" value="AB HYDROLASE SUPERFAMILY PROTEIN C4A8.06C"/>
    <property type="match status" value="1"/>
</dbReference>
<keyword evidence="1 3" id="KW-0378">Hydrolase</keyword>
<sequence>MDSTLNAAAATAAGETTALKSSQSLDDLIEEHILPRLDPEFLEYFANTQARAAAQSGEGPSYPSIQDVRAHPEQYRAPCALDTAGYPGVTDLACPSQDGSSIPVRIYHPDGVTHGTGPFPVHLNFHGGGFVLGDLETEATLCLNMREAGVVVVDVDYRLCPENTWGKCIQDGWDVLRWVRESASQLNINPTSVSIGGISAGGHICLVLQHMARDAGIPLKLCMASVTPATRGLSYTYYTDSPFPSFHEFHRGPVLPWARIKYFGRLCMPPEKLPELQNLWPSWWFEPLEAPNWHNLCDTFIRTAEVDPLRDEGEAYAMKLVAGGNKVTLKRYLGCPHTFMYIDSMKRKHEYDRDAIVALRTAHGLG</sequence>
<dbReference type="InterPro" id="IPR013094">
    <property type="entry name" value="AB_hydrolase_3"/>
</dbReference>
<gene>
    <name evidence="3" type="ORF">C7999DRAFT_17426</name>
</gene>
<evidence type="ECO:0000313" key="3">
    <source>
        <dbReference type="EMBL" id="KAK4244298.1"/>
    </source>
</evidence>
<dbReference type="Proteomes" id="UP001303647">
    <property type="component" value="Unassembled WGS sequence"/>
</dbReference>
<reference evidence="3" key="2">
    <citation type="submission" date="2023-05" db="EMBL/GenBank/DDBJ databases">
        <authorList>
            <consortium name="Lawrence Berkeley National Laboratory"/>
            <person name="Steindorff A."/>
            <person name="Hensen N."/>
            <person name="Bonometti L."/>
            <person name="Westerberg I."/>
            <person name="Brannstrom I.O."/>
            <person name="Guillou S."/>
            <person name="Cros-Aarteil S."/>
            <person name="Calhoun S."/>
            <person name="Haridas S."/>
            <person name="Kuo A."/>
            <person name="Mondo S."/>
            <person name="Pangilinan J."/>
            <person name="Riley R."/>
            <person name="Labutti K."/>
            <person name="Andreopoulos B."/>
            <person name="Lipzen A."/>
            <person name="Chen C."/>
            <person name="Yanf M."/>
            <person name="Daum C."/>
            <person name="Ng V."/>
            <person name="Clum A."/>
            <person name="Ohm R."/>
            <person name="Martin F."/>
            <person name="Silar P."/>
            <person name="Natvig D."/>
            <person name="Lalanne C."/>
            <person name="Gautier V."/>
            <person name="Ament-Velasquez S.L."/>
            <person name="Kruys A."/>
            <person name="Hutchinson M.I."/>
            <person name="Powell A.J."/>
            <person name="Barry K."/>
            <person name="Miller A.N."/>
            <person name="Grigoriev I.V."/>
            <person name="Debuchy R."/>
            <person name="Gladieux P."/>
            <person name="Thoren M.H."/>
            <person name="Johannesson H."/>
        </authorList>
    </citation>
    <scope>NUCLEOTIDE SEQUENCE</scope>
    <source>
        <strain evidence="3">CBS 359.72</strain>
    </source>
</reference>
<keyword evidence="4" id="KW-1185">Reference proteome</keyword>
<dbReference type="Pfam" id="PF07859">
    <property type="entry name" value="Abhydrolase_3"/>
    <property type="match status" value="1"/>
</dbReference>
<protein>
    <submittedName>
        <fullName evidence="3">Alpha/Beta hydrolase protein</fullName>
    </submittedName>
</protein>
<accession>A0AAN7CP51</accession>
<comment type="caution">
    <text evidence="3">The sequence shown here is derived from an EMBL/GenBank/DDBJ whole genome shotgun (WGS) entry which is preliminary data.</text>
</comment>
<dbReference type="InterPro" id="IPR050300">
    <property type="entry name" value="GDXG_lipolytic_enzyme"/>
</dbReference>
<feature type="domain" description="Alpha/beta hydrolase fold-3" evidence="2">
    <location>
        <begin position="123"/>
        <end position="340"/>
    </location>
</feature>
<proteinExistence type="predicted"/>
<dbReference type="SUPFAM" id="SSF53474">
    <property type="entry name" value="alpha/beta-Hydrolases"/>
    <property type="match status" value="1"/>
</dbReference>